<dbReference type="InterPro" id="IPR022572">
    <property type="entry name" value="DNA_rep/recomb_RecO_N"/>
</dbReference>
<evidence type="ECO:0000256" key="1">
    <source>
        <dbReference type="ARBA" id="ARBA00003065"/>
    </source>
</evidence>
<feature type="domain" description="DNA replication/recombination mediator RecO N-terminal" evidence="9">
    <location>
        <begin position="9"/>
        <end position="82"/>
    </location>
</feature>
<dbReference type="EMBL" id="FWPT01000012">
    <property type="protein sequence ID" value="SMA50457.1"/>
    <property type="molecule type" value="Genomic_DNA"/>
</dbReference>
<evidence type="ECO:0000256" key="3">
    <source>
        <dbReference type="ARBA" id="ARBA00021310"/>
    </source>
</evidence>
<organism evidence="10 11">
    <name type="scientific">Parendozoicomonas haliclonae</name>
    <dbReference type="NCBI Taxonomy" id="1960125"/>
    <lineage>
        <taxon>Bacteria</taxon>
        <taxon>Pseudomonadati</taxon>
        <taxon>Pseudomonadota</taxon>
        <taxon>Gammaproteobacteria</taxon>
        <taxon>Oceanospirillales</taxon>
        <taxon>Endozoicomonadaceae</taxon>
        <taxon>Parendozoicomonas</taxon>
    </lineage>
</organism>
<dbReference type="InterPro" id="IPR003717">
    <property type="entry name" value="RecO"/>
</dbReference>
<dbReference type="Pfam" id="PF11967">
    <property type="entry name" value="RecO_N"/>
    <property type="match status" value="1"/>
</dbReference>
<dbReference type="GO" id="GO:0006310">
    <property type="term" value="P:DNA recombination"/>
    <property type="evidence" value="ECO:0007669"/>
    <property type="project" value="UniProtKB-UniRule"/>
</dbReference>
<dbReference type="SUPFAM" id="SSF57863">
    <property type="entry name" value="ArfGap/RecO-like zinc finger"/>
    <property type="match status" value="1"/>
</dbReference>
<dbReference type="InterPro" id="IPR012340">
    <property type="entry name" value="NA-bd_OB-fold"/>
</dbReference>
<comment type="similarity">
    <text evidence="2 8">Belongs to the RecO family.</text>
</comment>
<dbReference type="InterPro" id="IPR037278">
    <property type="entry name" value="ARFGAP/RecO"/>
</dbReference>
<protein>
    <recommendedName>
        <fullName evidence="3 8">DNA repair protein RecO</fullName>
    </recommendedName>
    <alternativeName>
        <fullName evidence="7 8">Recombination protein O</fullName>
    </alternativeName>
</protein>
<dbReference type="SUPFAM" id="SSF50249">
    <property type="entry name" value="Nucleic acid-binding proteins"/>
    <property type="match status" value="1"/>
</dbReference>
<dbReference type="HAMAP" id="MF_00201">
    <property type="entry name" value="RecO"/>
    <property type="match status" value="1"/>
</dbReference>
<dbReference type="GO" id="GO:0043590">
    <property type="term" value="C:bacterial nucleoid"/>
    <property type="evidence" value="ECO:0007669"/>
    <property type="project" value="TreeGrafter"/>
</dbReference>
<evidence type="ECO:0000256" key="8">
    <source>
        <dbReference type="HAMAP-Rule" id="MF_00201"/>
    </source>
</evidence>
<dbReference type="OrthoDB" id="9804792at2"/>
<dbReference type="Pfam" id="PF02565">
    <property type="entry name" value="RecO_C"/>
    <property type="match status" value="1"/>
</dbReference>
<dbReference type="AlphaFoldDB" id="A0A1X7ASR8"/>
<keyword evidence="4 8" id="KW-0227">DNA damage</keyword>
<proteinExistence type="inferred from homology"/>
<evidence type="ECO:0000259" key="9">
    <source>
        <dbReference type="Pfam" id="PF11967"/>
    </source>
</evidence>
<evidence type="ECO:0000313" key="11">
    <source>
        <dbReference type="Proteomes" id="UP000196573"/>
    </source>
</evidence>
<dbReference type="Proteomes" id="UP000196573">
    <property type="component" value="Unassembled WGS sequence"/>
</dbReference>
<evidence type="ECO:0000256" key="4">
    <source>
        <dbReference type="ARBA" id="ARBA00022763"/>
    </source>
</evidence>
<evidence type="ECO:0000256" key="6">
    <source>
        <dbReference type="ARBA" id="ARBA00023204"/>
    </source>
</evidence>
<evidence type="ECO:0000256" key="2">
    <source>
        <dbReference type="ARBA" id="ARBA00007452"/>
    </source>
</evidence>
<evidence type="ECO:0000256" key="7">
    <source>
        <dbReference type="ARBA" id="ARBA00033409"/>
    </source>
</evidence>
<keyword evidence="11" id="KW-1185">Reference proteome</keyword>
<keyword evidence="6 8" id="KW-0234">DNA repair</keyword>
<dbReference type="Gene3D" id="2.40.50.140">
    <property type="entry name" value="Nucleic acid-binding proteins"/>
    <property type="match status" value="1"/>
</dbReference>
<sequence>MQNRSVELQPAWVLHSRPYRETSLIVDLLTRDHGKISVVVNGARGAATKKGRPRRGQLLQPFAELLVSWTGKTELKTLKALEQRRVIPLSGIRLFSGLYANELLQRLLQPWQAVDDLLELYIWLLEHLSSDTHLERVLRLFEKNLLDLLGYGLPLGYAAGSGDEMTNDGWYRYDPDNGFWPVVFAGQGHEVEDAGASRNLFSGAMLQALAEDRIEDRYLGQAKRLMRMAVGLHLGERPLRSRELFRMA</sequence>
<dbReference type="NCBIfam" id="TIGR00613">
    <property type="entry name" value="reco"/>
    <property type="match status" value="1"/>
</dbReference>
<evidence type="ECO:0000256" key="5">
    <source>
        <dbReference type="ARBA" id="ARBA00023172"/>
    </source>
</evidence>
<accession>A0A1X7ASR8</accession>
<dbReference type="PANTHER" id="PTHR33991">
    <property type="entry name" value="DNA REPAIR PROTEIN RECO"/>
    <property type="match status" value="1"/>
</dbReference>
<dbReference type="GO" id="GO:0006302">
    <property type="term" value="P:double-strand break repair"/>
    <property type="evidence" value="ECO:0007669"/>
    <property type="project" value="TreeGrafter"/>
</dbReference>
<dbReference type="PANTHER" id="PTHR33991:SF1">
    <property type="entry name" value="DNA REPAIR PROTEIN RECO"/>
    <property type="match status" value="1"/>
</dbReference>
<reference evidence="10 11" key="1">
    <citation type="submission" date="2017-03" db="EMBL/GenBank/DDBJ databases">
        <authorList>
            <person name="Afonso C.L."/>
            <person name="Miller P.J."/>
            <person name="Scott M.A."/>
            <person name="Spackman E."/>
            <person name="Goraichik I."/>
            <person name="Dimitrov K.M."/>
            <person name="Suarez D.L."/>
            <person name="Swayne D.E."/>
        </authorList>
    </citation>
    <scope>NUCLEOTIDE SEQUENCE [LARGE SCALE GENOMIC DNA]</scope>
    <source>
        <strain evidence="10">SB41UT1</strain>
    </source>
</reference>
<dbReference type="InterPro" id="IPR042242">
    <property type="entry name" value="RecO_C"/>
</dbReference>
<evidence type="ECO:0000313" key="10">
    <source>
        <dbReference type="EMBL" id="SMA50457.1"/>
    </source>
</evidence>
<dbReference type="RefSeq" id="WP_087112890.1">
    <property type="nucleotide sequence ID" value="NZ_CBCSCN010000005.1"/>
</dbReference>
<comment type="function">
    <text evidence="1 8">Involved in DNA repair and RecF pathway recombination.</text>
</comment>
<dbReference type="Gene3D" id="1.20.1440.120">
    <property type="entry name" value="Recombination protein O, C-terminal domain"/>
    <property type="match status" value="1"/>
</dbReference>
<keyword evidence="5 8" id="KW-0233">DNA recombination</keyword>
<name>A0A1X7ASR8_9GAMM</name>
<gene>
    <name evidence="8 10" type="primary">recO</name>
    <name evidence="10" type="ORF">EHSB41UT_04255</name>
</gene>